<reference evidence="4" key="2">
    <citation type="submission" date="2015-01" db="EMBL/GenBank/DDBJ databases">
        <title>Evolutionary Origins and Diversification of the Mycorrhizal Mutualists.</title>
        <authorList>
            <consortium name="DOE Joint Genome Institute"/>
            <consortium name="Mycorrhizal Genomics Consortium"/>
            <person name="Kohler A."/>
            <person name="Kuo A."/>
            <person name="Nagy L.G."/>
            <person name="Floudas D."/>
            <person name="Copeland A."/>
            <person name="Barry K.W."/>
            <person name="Cichocki N."/>
            <person name="Veneault-Fourrey C."/>
            <person name="LaButti K."/>
            <person name="Lindquist E.A."/>
            <person name="Lipzen A."/>
            <person name="Lundell T."/>
            <person name="Morin E."/>
            <person name="Murat C."/>
            <person name="Riley R."/>
            <person name="Ohm R."/>
            <person name="Sun H."/>
            <person name="Tunlid A."/>
            <person name="Henrissat B."/>
            <person name="Grigoriev I.V."/>
            <person name="Hibbett D.S."/>
            <person name="Martin F."/>
        </authorList>
    </citation>
    <scope>NUCLEOTIDE SEQUENCE [LARGE SCALE GENOMIC DNA]</scope>
    <source>
        <strain evidence="4">h7</strain>
    </source>
</reference>
<evidence type="ECO:0000313" key="3">
    <source>
        <dbReference type="EMBL" id="KIM41053.1"/>
    </source>
</evidence>
<dbReference type="HOGENOM" id="CLU_1949065_0_0_1"/>
<feature type="transmembrane region" description="Helical" evidence="1">
    <location>
        <begin position="88"/>
        <end position="121"/>
    </location>
</feature>
<dbReference type="EMBL" id="KN831781">
    <property type="protein sequence ID" value="KIM41053.1"/>
    <property type="molecule type" value="Genomic_DNA"/>
</dbReference>
<proteinExistence type="predicted"/>
<organism evidence="3 4">
    <name type="scientific">Hebeloma cylindrosporum</name>
    <dbReference type="NCBI Taxonomy" id="76867"/>
    <lineage>
        <taxon>Eukaryota</taxon>
        <taxon>Fungi</taxon>
        <taxon>Dikarya</taxon>
        <taxon>Basidiomycota</taxon>
        <taxon>Agaricomycotina</taxon>
        <taxon>Agaricomycetes</taxon>
        <taxon>Agaricomycetidae</taxon>
        <taxon>Agaricales</taxon>
        <taxon>Agaricineae</taxon>
        <taxon>Hymenogastraceae</taxon>
        <taxon>Hebeloma</taxon>
    </lineage>
</organism>
<evidence type="ECO:0000313" key="4">
    <source>
        <dbReference type="Proteomes" id="UP000053424"/>
    </source>
</evidence>
<keyword evidence="1" id="KW-0812">Transmembrane</keyword>
<keyword evidence="2" id="KW-0732">Signal</keyword>
<dbReference type="AlphaFoldDB" id="A0A0C2XTR7"/>
<accession>A0A0C2XTR7</accession>
<reference evidence="3 4" key="1">
    <citation type="submission" date="2014-04" db="EMBL/GenBank/DDBJ databases">
        <authorList>
            <consortium name="DOE Joint Genome Institute"/>
            <person name="Kuo A."/>
            <person name="Gay G."/>
            <person name="Dore J."/>
            <person name="Kohler A."/>
            <person name="Nagy L.G."/>
            <person name="Floudas D."/>
            <person name="Copeland A."/>
            <person name="Barry K.W."/>
            <person name="Cichocki N."/>
            <person name="Veneault-Fourrey C."/>
            <person name="LaButti K."/>
            <person name="Lindquist E.A."/>
            <person name="Lipzen A."/>
            <person name="Lundell T."/>
            <person name="Morin E."/>
            <person name="Murat C."/>
            <person name="Sun H."/>
            <person name="Tunlid A."/>
            <person name="Henrissat B."/>
            <person name="Grigoriev I.V."/>
            <person name="Hibbett D.S."/>
            <person name="Martin F."/>
            <person name="Nordberg H.P."/>
            <person name="Cantor M.N."/>
            <person name="Hua S.X."/>
        </authorList>
    </citation>
    <scope>NUCLEOTIDE SEQUENCE [LARGE SCALE GENOMIC DNA]</scope>
    <source>
        <strain evidence="4">h7</strain>
    </source>
</reference>
<keyword evidence="1" id="KW-0472">Membrane</keyword>
<name>A0A0C2XTR7_HEBCY</name>
<protein>
    <recommendedName>
        <fullName evidence="5">Transmembrane protein</fullName>
    </recommendedName>
</protein>
<dbReference type="Proteomes" id="UP000053424">
    <property type="component" value="Unassembled WGS sequence"/>
</dbReference>
<feature type="signal peptide" evidence="2">
    <location>
        <begin position="1"/>
        <end position="22"/>
    </location>
</feature>
<keyword evidence="1" id="KW-1133">Transmembrane helix</keyword>
<gene>
    <name evidence="3" type="ORF">M413DRAFT_158708</name>
</gene>
<evidence type="ECO:0000256" key="2">
    <source>
        <dbReference type="SAM" id="SignalP"/>
    </source>
</evidence>
<keyword evidence="4" id="KW-1185">Reference proteome</keyword>
<evidence type="ECO:0008006" key="5">
    <source>
        <dbReference type="Google" id="ProtNLM"/>
    </source>
</evidence>
<evidence type="ECO:0000256" key="1">
    <source>
        <dbReference type="SAM" id="Phobius"/>
    </source>
</evidence>
<feature type="chain" id="PRO_5002158857" description="Transmembrane protein" evidence="2">
    <location>
        <begin position="23"/>
        <end position="129"/>
    </location>
</feature>
<sequence>MGRCGWRRFLLLAPMFFTKNETSCSIRSLMRPFLWLVRVLAKRHQQPRIDLPLHNLSSHCFMPPPHSRCCPRTTCLNRVRSFRSSFSCAFWPFVLPFFFSLLLFFLVPLLLFIISFLFIYLYSFIHSFL</sequence>